<proteinExistence type="predicted"/>
<dbReference type="InterPro" id="IPR007421">
    <property type="entry name" value="Schlafen_AlbA_2_dom"/>
</dbReference>
<keyword evidence="2" id="KW-0067">ATP-binding</keyword>
<dbReference type="Proteomes" id="UP000283426">
    <property type="component" value="Unassembled WGS sequence"/>
</dbReference>
<dbReference type="Gene3D" id="3.30.950.30">
    <property type="entry name" value="Schlafen, AAA domain"/>
    <property type="match status" value="1"/>
</dbReference>
<keyword evidence="2" id="KW-0547">Nucleotide-binding</keyword>
<protein>
    <submittedName>
        <fullName evidence="2">ATP-binding protein</fullName>
    </submittedName>
</protein>
<comment type="caution">
    <text evidence="2">The sequence shown here is derived from an EMBL/GenBank/DDBJ whole genome shotgun (WGS) entry which is preliminary data.</text>
</comment>
<dbReference type="PANTHER" id="PTHR30595">
    <property type="entry name" value="GLPR-RELATED TRANSCRIPTIONAL REPRESSOR"/>
    <property type="match status" value="1"/>
</dbReference>
<dbReference type="GO" id="GO:0005524">
    <property type="term" value="F:ATP binding"/>
    <property type="evidence" value="ECO:0007669"/>
    <property type="project" value="UniProtKB-KW"/>
</dbReference>
<reference evidence="2 3" key="1">
    <citation type="submission" date="2018-08" db="EMBL/GenBank/DDBJ databases">
        <title>A genome reference for cultivated species of the human gut microbiota.</title>
        <authorList>
            <person name="Zou Y."/>
            <person name="Xue W."/>
            <person name="Luo G."/>
        </authorList>
    </citation>
    <scope>NUCLEOTIDE SEQUENCE [LARGE SCALE GENOMIC DNA]</scope>
    <source>
        <strain evidence="2 3">AF14-6AC</strain>
    </source>
</reference>
<dbReference type="PANTHER" id="PTHR30595:SF6">
    <property type="entry name" value="SCHLAFEN ALBA-2 DOMAIN-CONTAINING PROTEIN"/>
    <property type="match status" value="1"/>
</dbReference>
<organism evidence="2 3">
    <name type="scientific">Odoribacter splanchnicus</name>
    <dbReference type="NCBI Taxonomy" id="28118"/>
    <lineage>
        <taxon>Bacteria</taxon>
        <taxon>Pseudomonadati</taxon>
        <taxon>Bacteroidota</taxon>
        <taxon>Bacteroidia</taxon>
        <taxon>Bacteroidales</taxon>
        <taxon>Odoribacteraceae</taxon>
        <taxon>Odoribacter</taxon>
    </lineage>
</organism>
<dbReference type="AlphaFoldDB" id="A0A412WEU4"/>
<evidence type="ECO:0000313" key="2">
    <source>
        <dbReference type="EMBL" id="RGV25714.1"/>
    </source>
</evidence>
<evidence type="ECO:0000313" key="3">
    <source>
        <dbReference type="Proteomes" id="UP000283426"/>
    </source>
</evidence>
<name>A0A412WEU4_9BACT</name>
<feature type="domain" description="Schlafen AlbA-2" evidence="1">
    <location>
        <begin position="6"/>
        <end position="93"/>
    </location>
</feature>
<dbReference type="EMBL" id="QRYW01000021">
    <property type="protein sequence ID" value="RGV25714.1"/>
    <property type="molecule type" value="Genomic_DNA"/>
</dbReference>
<dbReference type="InterPro" id="IPR038461">
    <property type="entry name" value="Schlafen_AlbA_2_dom_sf"/>
</dbReference>
<dbReference type="Pfam" id="PF04326">
    <property type="entry name" value="SLFN_AlbA_2"/>
    <property type="match status" value="1"/>
</dbReference>
<sequence length="119" mass="12967">MIVSDESRILELKKTTGELKDGMHSACAFLNTEGGWLIFGVTPKSLKIVGQEVTDNTQREIALALAGLEPAVDVHVEYVDVPDYPGNKVIAMHFDGWVWGERPHPCTSASDIFVGRANG</sequence>
<dbReference type="RefSeq" id="WP_049782839.1">
    <property type="nucleotide sequence ID" value="NZ_QRYW01000021.1"/>
</dbReference>
<accession>A0A412WEU4</accession>
<evidence type="ECO:0000259" key="1">
    <source>
        <dbReference type="Pfam" id="PF04326"/>
    </source>
</evidence>
<gene>
    <name evidence="2" type="ORF">DWW24_10640</name>
</gene>